<keyword evidence="3" id="KW-1185">Reference proteome</keyword>
<evidence type="ECO:0008006" key="4">
    <source>
        <dbReference type="Google" id="ProtNLM"/>
    </source>
</evidence>
<evidence type="ECO:0000256" key="1">
    <source>
        <dbReference type="SAM" id="Phobius"/>
    </source>
</evidence>
<proteinExistence type="predicted"/>
<accession>A0A402DSZ8</accession>
<dbReference type="InterPro" id="IPR018750">
    <property type="entry name" value="DUF2306_membrane"/>
</dbReference>
<comment type="caution">
    <text evidence="2">The sequence shown here is derived from an EMBL/GenBank/DDBJ whole genome shotgun (WGS) entry which is preliminary data.</text>
</comment>
<organism evidence="2 3">
    <name type="scientific">Cellulomonas biazotea</name>
    <dbReference type="NCBI Taxonomy" id="1709"/>
    <lineage>
        <taxon>Bacteria</taxon>
        <taxon>Bacillati</taxon>
        <taxon>Actinomycetota</taxon>
        <taxon>Actinomycetes</taxon>
        <taxon>Micrococcales</taxon>
        <taxon>Cellulomonadaceae</taxon>
        <taxon>Cellulomonas</taxon>
    </lineage>
</organism>
<dbReference type="Pfam" id="PF10067">
    <property type="entry name" value="DUF2306"/>
    <property type="match status" value="1"/>
</dbReference>
<dbReference type="RefSeq" id="WP_246013326.1">
    <property type="nucleotide sequence ID" value="NZ_BIMR01000187.1"/>
</dbReference>
<evidence type="ECO:0000313" key="2">
    <source>
        <dbReference type="EMBL" id="GCE77235.1"/>
    </source>
</evidence>
<evidence type="ECO:0000313" key="3">
    <source>
        <dbReference type="Proteomes" id="UP000289954"/>
    </source>
</evidence>
<dbReference type="Proteomes" id="UP000289954">
    <property type="component" value="Unassembled WGS sequence"/>
</dbReference>
<keyword evidence="1" id="KW-1133">Transmembrane helix</keyword>
<keyword evidence="1" id="KW-0812">Transmembrane</keyword>
<reference evidence="2 3" key="1">
    <citation type="submission" date="2019-01" db="EMBL/GenBank/DDBJ databases">
        <title>Draft genome sequence of Cellulomonas takizawaensis strain TKZ-21.</title>
        <authorList>
            <person name="Yamamura H."/>
            <person name="Hayashi T."/>
            <person name="Hamada M."/>
            <person name="Serisawa Y."/>
            <person name="Matsuyama K."/>
            <person name="Nakagawa Y."/>
            <person name="Otoguro M."/>
            <person name="Yanagida F."/>
            <person name="Hayakawa M."/>
        </authorList>
    </citation>
    <scope>NUCLEOTIDE SEQUENCE [LARGE SCALE GENOMIC DNA]</scope>
    <source>
        <strain evidence="2 3">NBRC12680</strain>
    </source>
</reference>
<name>A0A402DSZ8_9CELL</name>
<dbReference type="AlphaFoldDB" id="A0A402DSZ8"/>
<gene>
    <name evidence="2" type="ORF">CBZ_22910</name>
</gene>
<dbReference type="EMBL" id="BIMR01000187">
    <property type="protein sequence ID" value="GCE77235.1"/>
    <property type="molecule type" value="Genomic_DNA"/>
</dbReference>
<sequence>MVLLTSLTIVAYSAVPYLMGTLEQLDPERAPLAEAYAGTPAVVQVAFLLHVVGAGVALLVGPVQFWAGARRRWPVLHRWLGRVYLGGVAVGGAASLVMAPFNTAGMVGLLGFGTLGVLWLWTGWRAYRAIRAGDVRSHQAWMIRNFALTYAGVMLRSWVGVLVAAQAFAAGDAFDFDAAWENAYHAVTFLCWLPNLVVAEALVRRRGLPSVRVVDPV</sequence>
<keyword evidence="1" id="KW-0472">Membrane</keyword>
<feature type="transmembrane region" description="Helical" evidence="1">
    <location>
        <begin position="41"/>
        <end position="67"/>
    </location>
</feature>
<feature type="transmembrane region" description="Helical" evidence="1">
    <location>
        <begin position="107"/>
        <end position="127"/>
    </location>
</feature>
<feature type="transmembrane region" description="Helical" evidence="1">
    <location>
        <begin position="183"/>
        <end position="203"/>
    </location>
</feature>
<protein>
    <recommendedName>
        <fullName evidence="4">DUF2306 domain-containing protein</fullName>
    </recommendedName>
</protein>
<feature type="transmembrane region" description="Helical" evidence="1">
    <location>
        <begin position="148"/>
        <end position="171"/>
    </location>
</feature>
<feature type="transmembrane region" description="Helical" evidence="1">
    <location>
        <begin position="79"/>
        <end position="101"/>
    </location>
</feature>